<evidence type="ECO:0000256" key="2">
    <source>
        <dbReference type="SAM" id="MobiDB-lite"/>
    </source>
</evidence>
<dbReference type="InterPro" id="IPR013766">
    <property type="entry name" value="Thioredoxin_domain"/>
</dbReference>
<feature type="compositionally biased region" description="Low complexity" evidence="2">
    <location>
        <begin position="213"/>
        <end position="223"/>
    </location>
</feature>
<accession>A0A5B9QSM3</accession>
<evidence type="ECO:0000259" key="4">
    <source>
        <dbReference type="PROSITE" id="PS51352"/>
    </source>
</evidence>
<dbReference type="KEGG" id="rul:UC8_24060"/>
<feature type="compositionally biased region" description="Low complexity" evidence="2">
    <location>
        <begin position="231"/>
        <end position="244"/>
    </location>
</feature>
<dbReference type="Gene3D" id="3.40.30.10">
    <property type="entry name" value="Glutaredoxin"/>
    <property type="match status" value="1"/>
</dbReference>
<evidence type="ECO:0000256" key="3">
    <source>
        <dbReference type="SAM" id="SignalP"/>
    </source>
</evidence>
<feature type="chain" id="PRO_5022707445" evidence="3">
    <location>
        <begin position="22"/>
        <end position="462"/>
    </location>
</feature>
<dbReference type="RefSeq" id="WP_068130827.1">
    <property type="nucleotide sequence ID" value="NZ_CP042914.1"/>
</dbReference>
<name>A0A5B9QSM3_9BACT</name>
<sequence length="462" mass="48695" precursor="true">MRSTILTIAGFLLLSAPSVRAEIPWNEDLRAAHQQAEQQGKLLLLHFYTDNCHWCDKLEDGAFQSPQLAAAIGPHYVPVKIHAGKNPTLAKTFKVSRFPTDVIVSTDGTVLAHGVSPQATTEYVGMLARYSGQAPASAQPMHPAAAGTQIAGNPAAATMPQAAAPANATYPAATPYANMAPHGGPAPQINQFAMQTQRPAQTNPYAPQAPTLPAHSGFAAAPAPTAPAPAAPHTAAPSPAGPSAAQLSLPMGNLAAAPAAAPAGGGFAMPPSMPSGVPAQTVGHRTEGMMLQQPAQIAAPQPAAPEFAAPENAAPELAAPKQAEADLAAANAHQPPPLAMQGYCPVAVLDQGEWVAGDPQNGLIHLGQLYLFSSPEAMDKFRQDPEVYTPVMNGMDVVLFFEERRLVQGSREWGVTDPEFNRMFFFANEETMNHFNREHARYTRSAMDITRQAAMEANATKR</sequence>
<dbReference type="Pfam" id="PF03190">
    <property type="entry name" value="Thioredox_DsbH"/>
    <property type="match status" value="1"/>
</dbReference>
<dbReference type="PROSITE" id="PS51352">
    <property type="entry name" value="THIOREDOXIN_2"/>
    <property type="match status" value="1"/>
</dbReference>
<dbReference type="PANTHER" id="PTHR15337:SF11">
    <property type="entry name" value="THIOREDOXIN DOMAIN-CONTAINING PROTEIN"/>
    <property type="match status" value="1"/>
</dbReference>
<dbReference type="InterPro" id="IPR004879">
    <property type="entry name" value="Ssp411-like_TRX"/>
</dbReference>
<dbReference type="AlphaFoldDB" id="A0A5B9QSM3"/>
<dbReference type="PANTHER" id="PTHR15337">
    <property type="entry name" value="ANTERIOR GRADIENT PROTEIN-RELATED"/>
    <property type="match status" value="1"/>
</dbReference>
<evidence type="ECO:0000313" key="5">
    <source>
        <dbReference type="EMBL" id="QEG40395.1"/>
    </source>
</evidence>
<evidence type="ECO:0000256" key="1">
    <source>
        <dbReference type="ARBA" id="ARBA00022729"/>
    </source>
</evidence>
<dbReference type="InterPro" id="IPR036249">
    <property type="entry name" value="Thioredoxin-like_sf"/>
</dbReference>
<dbReference type="OrthoDB" id="244344at2"/>
<dbReference type="SUPFAM" id="SSF52833">
    <property type="entry name" value="Thioredoxin-like"/>
    <property type="match status" value="1"/>
</dbReference>
<keyword evidence="1 3" id="KW-0732">Signal</keyword>
<feature type="domain" description="Thioredoxin" evidence="4">
    <location>
        <begin position="5"/>
        <end position="132"/>
    </location>
</feature>
<keyword evidence="6" id="KW-1185">Reference proteome</keyword>
<evidence type="ECO:0000313" key="6">
    <source>
        <dbReference type="Proteomes" id="UP000325286"/>
    </source>
</evidence>
<feature type="region of interest" description="Disordered" evidence="2">
    <location>
        <begin position="197"/>
        <end position="244"/>
    </location>
</feature>
<gene>
    <name evidence="5" type="ORF">UC8_24060</name>
</gene>
<dbReference type="InterPro" id="IPR051099">
    <property type="entry name" value="AGR/TXD"/>
</dbReference>
<dbReference type="EMBL" id="CP042914">
    <property type="protein sequence ID" value="QEG40395.1"/>
    <property type="molecule type" value="Genomic_DNA"/>
</dbReference>
<proteinExistence type="predicted"/>
<feature type="signal peptide" evidence="3">
    <location>
        <begin position="1"/>
        <end position="21"/>
    </location>
</feature>
<dbReference type="Proteomes" id="UP000325286">
    <property type="component" value="Chromosome"/>
</dbReference>
<protein>
    <submittedName>
        <fullName evidence="5">YHS domain protein</fullName>
    </submittedName>
</protein>
<reference evidence="5 6" key="1">
    <citation type="submission" date="2019-08" db="EMBL/GenBank/DDBJ databases">
        <title>Deep-cultivation of Planctomycetes and their phenomic and genomic characterization uncovers novel biology.</title>
        <authorList>
            <person name="Wiegand S."/>
            <person name="Jogler M."/>
            <person name="Boedeker C."/>
            <person name="Pinto D."/>
            <person name="Vollmers J."/>
            <person name="Rivas-Marin E."/>
            <person name="Kohn T."/>
            <person name="Peeters S.H."/>
            <person name="Heuer A."/>
            <person name="Rast P."/>
            <person name="Oberbeckmann S."/>
            <person name="Bunk B."/>
            <person name="Jeske O."/>
            <person name="Meyerdierks A."/>
            <person name="Storesund J.E."/>
            <person name="Kallscheuer N."/>
            <person name="Luecker S."/>
            <person name="Lage O.M."/>
            <person name="Pohl T."/>
            <person name="Merkel B.J."/>
            <person name="Hornburger P."/>
            <person name="Mueller R.-W."/>
            <person name="Bruemmer F."/>
            <person name="Labrenz M."/>
            <person name="Spormann A.M."/>
            <person name="Op den Camp H."/>
            <person name="Overmann J."/>
            <person name="Amann R."/>
            <person name="Jetten M.S.M."/>
            <person name="Mascher T."/>
            <person name="Medema M.H."/>
            <person name="Devos D.P."/>
            <person name="Kaster A.-K."/>
            <person name="Ovreas L."/>
            <person name="Rohde M."/>
            <person name="Galperin M.Y."/>
            <person name="Jogler C."/>
        </authorList>
    </citation>
    <scope>NUCLEOTIDE SEQUENCE [LARGE SCALE GENOMIC DNA]</scope>
    <source>
        <strain evidence="5 6">UC8</strain>
    </source>
</reference>
<organism evidence="5 6">
    <name type="scientific">Roseimaritima ulvae</name>
    <dbReference type="NCBI Taxonomy" id="980254"/>
    <lineage>
        <taxon>Bacteria</taxon>
        <taxon>Pseudomonadati</taxon>
        <taxon>Planctomycetota</taxon>
        <taxon>Planctomycetia</taxon>
        <taxon>Pirellulales</taxon>
        <taxon>Pirellulaceae</taxon>
        <taxon>Roseimaritima</taxon>
    </lineage>
</organism>